<evidence type="ECO:0008006" key="3">
    <source>
        <dbReference type="Google" id="ProtNLM"/>
    </source>
</evidence>
<evidence type="ECO:0000313" key="2">
    <source>
        <dbReference type="Proteomes" id="UP001303946"/>
    </source>
</evidence>
<dbReference type="Gene3D" id="1.20.120.520">
    <property type="entry name" value="nmb1532 protein domain like"/>
    <property type="match status" value="1"/>
</dbReference>
<protein>
    <recommendedName>
        <fullName evidence="3">Hemerythrin-like domain-containing protein</fullName>
    </recommendedName>
</protein>
<name>A0ABZ0CZI3_9BURK</name>
<accession>A0ABZ0CZI3</accession>
<dbReference type="InterPro" id="IPR045808">
    <property type="entry name" value="Hr_FBXL5"/>
</dbReference>
<reference evidence="1 2" key="1">
    <citation type="submission" date="2023-10" db="EMBL/GenBank/DDBJ databases">
        <title>Bacteria for the degradation of biodegradable plastic PBAT(Polybutylene adipate terephthalate).</title>
        <authorList>
            <person name="Weon H.-Y."/>
            <person name="Yeon J."/>
        </authorList>
    </citation>
    <scope>NUCLEOTIDE SEQUENCE [LARGE SCALE GENOMIC DNA]</scope>
    <source>
        <strain evidence="1 2">SBD 7-3</strain>
    </source>
</reference>
<dbReference type="CDD" id="cd12109">
    <property type="entry name" value="Hr_FBXL5"/>
    <property type="match status" value="1"/>
</dbReference>
<sequence>MTTAIHADAAPQDTTPAPAQRFDIYQPIHKALRNFMGDTLSRLGRVDVTDAEDLAGALSQVESLLDFCAKHVRHENDFIHTAIRARQPAGASRTSEDHVEHLESIDALHKETRAVYDADDAQRHVLALRLYRHLALFIAENLQHMHIEETANTAALWEHYTDEELMDLEARLVATISPADTMLTMRWMVPGITPQQRTALLGGMKAGAPAEVFQAVLNAVRPHLSAHDWSKLTRDLG</sequence>
<organism evidence="1 2">
    <name type="scientific">Piscinibacter gummiphilus</name>
    <dbReference type="NCBI Taxonomy" id="946333"/>
    <lineage>
        <taxon>Bacteria</taxon>
        <taxon>Pseudomonadati</taxon>
        <taxon>Pseudomonadota</taxon>
        <taxon>Betaproteobacteria</taxon>
        <taxon>Burkholderiales</taxon>
        <taxon>Sphaerotilaceae</taxon>
        <taxon>Piscinibacter</taxon>
    </lineage>
</organism>
<keyword evidence="2" id="KW-1185">Reference proteome</keyword>
<dbReference type="RefSeq" id="WP_316703259.1">
    <property type="nucleotide sequence ID" value="NZ_CP136336.1"/>
</dbReference>
<proteinExistence type="predicted"/>
<dbReference type="EMBL" id="CP136336">
    <property type="protein sequence ID" value="WOB10352.1"/>
    <property type="molecule type" value="Genomic_DNA"/>
</dbReference>
<evidence type="ECO:0000313" key="1">
    <source>
        <dbReference type="EMBL" id="WOB10352.1"/>
    </source>
</evidence>
<gene>
    <name evidence="1" type="ORF">RXV79_09885</name>
</gene>
<dbReference type="Proteomes" id="UP001303946">
    <property type="component" value="Chromosome"/>
</dbReference>